<dbReference type="GO" id="GO:0016747">
    <property type="term" value="F:acyltransferase activity, transferring groups other than amino-acyl groups"/>
    <property type="evidence" value="ECO:0007669"/>
    <property type="project" value="InterPro"/>
</dbReference>
<evidence type="ECO:0000259" key="1">
    <source>
        <dbReference type="PROSITE" id="PS51186"/>
    </source>
</evidence>
<accession>A0A975DKC6</accession>
<organism evidence="2 3">
    <name type="scientific">Pseudoalteromonas xiamenensis</name>
    <dbReference type="NCBI Taxonomy" id="882626"/>
    <lineage>
        <taxon>Bacteria</taxon>
        <taxon>Pseudomonadati</taxon>
        <taxon>Pseudomonadota</taxon>
        <taxon>Gammaproteobacteria</taxon>
        <taxon>Alteromonadales</taxon>
        <taxon>Pseudoalteromonadaceae</taxon>
        <taxon>Pseudoalteromonas</taxon>
    </lineage>
</organism>
<dbReference type="CDD" id="cd04301">
    <property type="entry name" value="NAT_SF"/>
    <property type="match status" value="1"/>
</dbReference>
<dbReference type="InterPro" id="IPR050276">
    <property type="entry name" value="MshD_Acetyltransferase"/>
</dbReference>
<dbReference type="InterPro" id="IPR016181">
    <property type="entry name" value="Acyl_CoA_acyltransferase"/>
</dbReference>
<dbReference type="SUPFAM" id="SSF55729">
    <property type="entry name" value="Acyl-CoA N-acyltransferases (Nat)"/>
    <property type="match status" value="1"/>
</dbReference>
<geneLocation type="plasmid" evidence="2 3">
    <name>unnamed5</name>
</geneLocation>
<dbReference type="Pfam" id="PF13508">
    <property type="entry name" value="Acetyltransf_7"/>
    <property type="match status" value="1"/>
</dbReference>
<feature type="domain" description="N-acetyltransferase" evidence="1">
    <location>
        <begin position="1"/>
        <end position="143"/>
    </location>
</feature>
<proteinExistence type="predicted"/>
<dbReference type="KEGG" id="pxi:J5O05_18250"/>
<keyword evidence="2" id="KW-0614">Plasmid</keyword>
<evidence type="ECO:0000313" key="3">
    <source>
        <dbReference type="Proteomes" id="UP000664904"/>
    </source>
</evidence>
<reference evidence="2" key="1">
    <citation type="submission" date="2021-03" db="EMBL/GenBank/DDBJ databases">
        <title>Complete Genome of Pseudoalteromonas xiamenensis STKMTI.2, a new potential marine bacterium producing anti-Vibrio compounds.</title>
        <authorList>
            <person name="Handayani D.P."/>
            <person name="Isnansetyo A."/>
            <person name="Istiqomah I."/>
            <person name="Jumina J."/>
        </authorList>
    </citation>
    <scope>NUCLEOTIDE SEQUENCE</scope>
    <source>
        <strain evidence="2">STKMTI.2</strain>
        <plasmid evidence="2">unnamed5</plasmid>
    </source>
</reference>
<dbReference type="PROSITE" id="PS51186">
    <property type="entry name" value="GNAT"/>
    <property type="match status" value="1"/>
</dbReference>
<dbReference type="PANTHER" id="PTHR43617">
    <property type="entry name" value="L-AMINO ACID N-ACETYLTRANSFERASE"/>
    <property type="match status" value="1"/>
</dbReference>
<gene>
    <name evidence="2" type="ORF">J5O05_18250</name>
</gene>
<protein>
    <submittedName>
        <fullName evidence="2">GNAT family N-acetyltransferase</fullName>
    </submittedName>
</protein>
<evidence type="ECO:0000313" key="2">
    <source>
        <dbReference type="EMBL" id="QTH73441.1"/>
    </source>
</evidence>
<dbReference type="RefSeq" id="WP_208845053.1">
    <property type="nucleotide sequence ID" value="NZ_CP072135.1"/>
</dbReference>
<name>A0A975DKC6_9GAMM</name>
<keyword evidence="3" id="KW-1185">Reference proteome</keyword>
<sequence>MIIREYLETDWIRLCEIHDLARLDELRNASLEGAFLPLEIAAQNEDLFDYNILIAEQNDQVVGFVAYDEEEIAWLYVDPTTYRNGIGKALVKAALGTPTRQYSIEVLKGNTAALAFYKSLGFIEVGTASGVMPGNEEYAVTVYQLNNVQPAD</sequence>
<dbReference type="InterPro" id="IPR000182">
    <property type="entry name" value="GNAT_dom"/>
</dbReference>
<dbReference type="Gene3D" id="3.40.630.30">
    <property type="match status" value="1"/>
</dbReference>
<dbReference type="AlphaFoldDB" id="A0A975DKC6"/>
<dbReference type="EMBL" id="CP072135">
    <property type="protein sequence ID" value="QTH73441.1"/>
    <property type="molecule type" value="Genomic_DNA"/>
</dbReference>
<dbReference type="Proteomes" id="UP000664904">
    <property type="component" value="Plasmid unnamed5"/>
</dbReference>